<dbReference type="Pfam" id="PF12833">
    <property type="entry name" value="HTH_18"/>
    <property type="match status" value="1"/>
</dbReference>
<dbReference type="PANTHER" id="PTHR11019">
    <property type="entry name" value="HTH-TYPE TRANSCRIPTIONAL REGULATOR NIMR"/>
    <property type="match status" value="1"/>
</dbReference>
<name>A0A0L0UJT7_9BASI</name>
<evidence type="ECO:0000256" key="1">
    <source>
        <dbReference type="SAM" id="MobiDB-lite"/>
    </source>
</evidence>
<dbReference type="Gene3D" id="1.10.10.60">
    <property type="entry name" value="Homeodomain-like"/>
    <property type="match status" value="1"/>
</dbReference>
<keyword evidence="4" id="KW-1185">Reference proteome</keyword>
<feature type="region of interest" description="Disordered" evidence="1">
    <location>
        <begin position="74"/>
        <end position="98"/>
    </location>
</feature>
<comment type="caution">
    <text evidence="3">The sequence shown here is derived from an EMBL/GenBank/DDBJ whole genome shotgun (WGS) entry which is preliminary data.</text>
</comment>
<accession>A0A0L0UJT7</accession>
<evidence type="ECO:0000259" key="2">
    <source>
        <dbReference type="PROSITE" id="PS01124"/>
    </source>
</evidence>
<organism evidence="3 4">
    <name type="scientific">Puccinia striiformis f. sp. tritici PST-78</name>
    <dbReference type="NCBI Taxonomy" id="1165861"/>
    <lineage>
        <taxon>Eukaryota</taxon>
        <taxon>Fungi</taxon>
        <taxon>Dikarya</taxon>
        <taxon>Basidiomycota</taxon>
        <taxon>Pucciniomycotina</taxon>
        <taxon>Pucciniomycetes</taxon>
        <taxon>Pucciniales</taxon>
        <taxon>Pucciniaceae</taxon>
        <taxon>Puccinia</taxon>
    </lineage>
</organism>
<dbReference type="GO" id="GO:0003700">
    <property type="term" value="F:DNA-binding transcription factor activity"/>
    <property type="evidence" value="ECO:0007669"/>
    <property type="project" value="InterPro"/>
</dbReference>
<dbReference type="AlphaFoldDB" id="A0A0L0UJT7"/>
<dbReference type="PROSITE" id="PS01124">
    <property type="entry name" value="HTH_ARAC_FAMILY_2"/>
    <property type="match status" value="1"/>
</dbReference>
<proteinExistence type="predicted"/>
<sequence>MLPRDRRLAHWLEKLDGCDELPGLAKLAQKLNLQAKTLTRIFQRESGLSYQQWSQQWRLMRAIELLAEMPSFTGTTPKRFMKGDEREETGVGTHAGGE</sequence>
<dbReference type="GO" id="GO:0043565">
    <property type="term" value="F:sequence-specific DNA binding"/>
    <property type="evidence" value="ECO:0007669"/>
    <property type="project" value="InterPro"/>
</dbReference>
<gene>
    <name evidence="3" type="ORF">PSTG_19333</name>
</gene>
<dbReference type="InterPro" id="IPR018060">
    <property type="entry name" value="HTH_AraC"/>
</dbReference>
<protein>
    <recommendedName>
        <fullName evidence="2">HTH araC/xylS-type domain-containing protein</fullName>
    </recommendedName>
</protein>
<dbReference type="Proteomes" id="UP000054564">
    <property type="component" value="Unassembled WGS sequence"/>
</dbReference>
<evidence type="ECO:0000313" key="3">
    <source>
        <dbReference type="EMBL" id="KNE87286.1"/>
    </source>
</evidence>
<evidence type="ECO:0000313" key="4">
    <source>
        <dbReference type="Proteomes" id="UP000054564"/>
    </source>
</evidence>
<dbReference type="EMBL" id="AJIL01005986">
    <property type="protein sequence ID" value="KNE87286.1"/>
    <property type="molecule type" value="Genomic_DNA"/>
</dbReference>
<feature type="domain" description="HTH araC/xylS-type" evidence="2">
    <location>
        <begin position="6"/>
        <end position="66"/>
    </location>
</feature>
<dbReference type="PANTHER" id="PTHR11019:SF159">
    <property type="entry name" value="TRANSCRIPTIONAL REGULATOR-RELATED"/>
    <property type="match status" value="1"/>
</dbReference>
<reference evidence="4" key="1">
    <citation type="submission" date="2014-03" db="EMBL/GenBank/DDBJ databases">
        <title>The Genome Sequence of Puccinia striiformis f. sp. tritici PST-78.</title>
        <authorList>
            <consortium name="The Broad Institute Genome Sequencing Platform"/>
            <person name="Cuomo C."/>
            <person name="Hulbert S."/>
            <person name="Chen X."/>
            <person name="Walker B."/>
            <person name="Young S.K."/>
            <person name="Zeng Q."/>
            <person name="Gargeya S."/>
            <person name="Fitzgerald M."/>
            <person name="Haas B."/>
            <person name="Abouelleil A."/>
            <person name="Alvarado L."/>
            <person name="Arachchi H.M."/>
            <person name="Berlin A.M."/>
            <person name="Chapman S.B."/>
            <person name="Goldberg J."/>
            <person name="Griggs A."/>
            <person name="Gujja S."/>
            <person name="Hansen M."/>
            <person name="Howarth C."/>
            <person name="Imamovic A."/>
            <person name="Larimer J."/>
            <person name="McCowan C."/>
            <person name="Montmayeur A."/>
            <person name="Murphy C."/>
            <person name="Neiman D."/>
            <person name="Pearson M."/>
            <person name="Priest M."/>
            <person name="Roberts A."/>
            <person name="Saif S."/>
            <person name="Shea T."/>
            <person name="Sisk P."/>
            <person name="Sykes S."/>
            <person name="Wortman J."/>
            <person name="Nusbaum C."/>
            <person name="Birren B."/>
        </authorList>
    </citation>
    <scope>NUCLEOTIDE SEQUENCE [LARGE SCALE GENOMIC DNA]</scope>
    <source>
        <strain evidence="4">race PST-78</strain>
    </source>
</reference>